<dbReference type="EMBL" id="JAHUTJ010001727">
    <property type="protein sequence ID" value="MED6264836.1"/>
    <property type="molecule type" value="Genomic_DNA"/>
</dbReference>
<evidence type="ECO:0000256" key="1">
    <source>
        <dbReference type="SAM" id="MobiDB-lite"/>
    </source>
</evidence>
<evidence type="ECO:0000313" key="3">
    <source>
        <dbReference type="Proteomes" id="UP001352852"/>
    </source>
</evidence>
<organism evidence="2 3">
    <name type="scientific">Characodon lateralis</name>
    <dbReference type="NCBI Taxonomy" id="208331"/>
    <lineage>
        <taxon>Eukaryota</taxon>
        <taxon>Metazoa</taxon>
        <taxon>Chordata</taxon>
        <taxon>Craniata</taxon>
        <taxon>Vertebrata</taxon>
        <taxon>Euteleostomi</taxon>
        <taxon>Actinopterygii</taxon>
        <taxon>Neopterygii</taxon>
        <taxon>Teleostei</taxon>
        <taxon>Neoteleostei</taxon>
        <taxon>Acanthomorphata</taxon>
        <taxon>Ovalentaria</taxon>
        <taxon>Atherinomorphae</taxon>
        <taxon>Cyprinodontiformes</taxon>
        <taxon>Goodeidae</taxon>
        <taxon>Characodon</taxon>
    </lineage>
</organism>
<keyword evidence="3" id="KW-1185">Reference proteome</keyword>
<comment type="caution">
    <text evidence="2">The sequence shown here is derived from an EMBL/GenBank/DDBJ whole genome shotgun (WGS) entry which is preliminary data.</text>
</comment>
<accession>A0ABU7CPW9</accession>
<evidence type="ECO:0000313" key="2">
    <source>
        <dbReference type="EMBL" id="MED6264836.1"/>
    </source>
</evidence>
<proteinExistence type="predicted"/>
<feature type="region of interest" description="Disordered" evidence="1">
    <location>
        <begin position="116"/>
        <end position="150"/>
    </location>
</feature>
<feature type="compositionally biased region" description="Low complexity" evidence="1">
    <location>
        <begin position="61"/>
        <end position="73"/>
    </location>
</feature>
<sequence>MRNRPSNGWHQRLRRADLRRGLPLQLRWLCRWRRERISGGLSGERLHLHSPQTLFSEPVMAPLQPALQEAAEAAQHDDEGPDQPEAGETGQEGRKKQTASLQVVIFGWLNGGDIQSEAPKSTVMSSSANSPTADAFGGSLRAAGRLKSSH</sequence>
<gene>
    <name evidence="2" type="ORF">CHARACLAT_019207</name>
</gene>
<name>A0ABU7CPW9_9TELE</name>
<protein>
    <submittedName>
        <fullName evidence="2">Uncharacterized protein</fullName>
    </submittedName>
</protein>
<dbReference type="Proteomes" id="UP001352852">
    <property type="component" value="Unassembled WGS sequence"/>
</dbReference>
<reference evidence="2 3" key="1">
    <citation type="submission" date="2021-06" db="EMBL/GenBank/DDBJ databases">
        <authorList>
            <person name="Palmer J.M."/>
        </authorList>
    </citation>
    <scope>NUCLEOTIDE SEQUENCE [LARGE SCALE GENOMIC DNA]</scope>
    <source>
        <strain evidence="2 3">CL_MEX2019</strain>
        <tissue evidence="2">Muscle</tissue>
    </source>
</reference>
<feature type="region of interest" description="Disordered" evidence="1">
    <location>
        <begin position="61"/>
        <end position="98"/>
    </location>
</feature>
<feature type="compositionally biased region" description="Polar residues" evidence="1">
    <location>
        <begin position="118"/>
        <end position="132"/>
    </location>
</feature>